<dbReference type="Proteomes" id="UP000257559">
    <property type="component" value="Chromosome"/>
</dbReference>
<reference evidence="2" key="1">
    <citation type="submission" date="2018-06" db="EMBL/GenBank/DDBJ databases">
        <authorList>
            <consortium name="Pathogen Informatics"/>
        </authorList>
    </citation>
    <scope>NUCLEOTIDE SEQUENCE [LARGE SCALE GENOMIC DNA]</scope>
    <source>
        <strain evidence="2">NCTC10132</strain>
    </source>
</reference>
<sequence length="69" mass="8134">MYLYLIKYNAEKVVLLFPCSNANEFPLKYMHPEVDEKVILEAHFIDLSKDNEIDEIKKILNSLNSNFVE</sequence>
<keyword evidence="2" id="KW-1185">Reference proteome</keyword>
<evidence type="ECO:0000313" key="1">
    <source>
        <dbReference type="EMBL" id="SYV97192.1"/>
    </source>
</evidence>
<name>A0A3B0PK91_9BACT</name>
<evidence type="ECO:0000313" key="2">
    <source>
        <dbReference type="Proteomes" id="UP000257559"/>
    </source>
</evidence>
<organism evidence="1 2">
    <name type="scientific">Mycoplasmopsis edwardii</name>
    <dbReference type="NCBI Taxonomy" id="53558"/>
    <lineage>
        <taxon>Bacteria</taxon>
        <taxon>Bacillati</taxon>
        <taxon>Mycoplasmatota</taxon>
        <taxon>Mycoplasmoidales</taxon>
        <taxon>Metamycoplasmataceae</taxon>
        <taxon>Mycoplasmopsis</taxon>
    </lineage>
</organism>
<accession>A0A3B0PK91</accession>
<proteinExistence type="predicted"/>
<protein>
    <submittedName>
        <fullName evidence="1">Uncharacterized protein</fullName>
    </submittedName>
</protein>
<dbReference type="KEGG" id="medw:NCTC10132_00551"/>
<dbReference type="AlphaFoldDB" id="A0A3B0PK91"/>
<gene>
    <name evidence="1" type="ORF">NCTC10132_00551</name>
</gene>
<dbReference type="EMBL" id="LS991951">
    <property type="protein sequence ID" value="SYV97192.1"/>
    <property type="molecule type" value="Genomic_DNA"/>
</dbReference>